<dbReference type="Proteomes" id="UP000294933">
    <property type="component" value="Unassembled WGS sequence"/>
</dbReference>
<reference evidence="1 2" key="1">
    <citation type="submission" date="2018-06" db="EMBL/GenBank/DDBJ databases">
        <title>A transcriptomic atlas of mushroom development highlights an independent origin of complex multicellularity.</title>
        <authorList>
            <consortium name="DOE Joint Genome Institute"/>
            <person name="Krizsan K."/>
            <person name="Almasi E."/>
            <person name="Merenyi Z."/>
            <person name="Sahu N."/>
            <person name="Viragh M."/>
            <person name="Koszo T."/>
            <person name="Mondo S."/>
            <person name="Kiss B."/>
            <person name="Balint B."/>
            <person name="Kues U."/>
            <person name="Barry K."/>
            <person name="Hegedus J.C."/>
            <person name="Henrissat B."/>
            <person name="Johnson J."/>
            <person name="Lipzen A."/>
            <person name="Ohm R."/>
            <person name="Nagy I."/>
            <person name="Pangilinan J."/>
            <person name="Yan J."/>
            <person name="Xiong Y."/>
            <person name="Grigoriev I.V."/>
            <person name="Hibbett D.S."/>
            <person name="Nagy L.G."/>
        </authorList>
    </citation>
    <scope>NUCLEOTIDE SEQUENCE [LARGE SCALE GENOMIC DNA]</scope>
    <source>
        <strain evidence="1 2">SZMC22713</strain>
    </source>
</reference>
<dbReference type="VEuPathDB" id="FungiDB:BD410DRAFT_306879"/>
<evidence type="ECO:0000313" key="1">
    <source>
        <dbReference type="EMBL" id="TDL21158.1"/>
    </source>
</evidence>
<keyword evidence="2" id="KW-1185">Reference proteome</keyword>
<organism evidence="1 2">
    <name type="scientific">Rickenella mellea</name>
    <dbReference type="NCBI Taxonomy" id="50990"/>
    <lineage>
        <taxon>Eukaryota</taxon>
        <taxon>Fungi</taxon>
        <taxon>Dikarya</taxon>
        <taxon>Basidiomycota</taxon>
        <taxon>Agaricomycotina</taxon>
        <taxon>Agaricomycetes</taxon>
        <taxon>Hymenochaetales</taxon>
        <taxon>Rickenellaceae</taxon>
        <taxon>Rickenella</taxon>
    </lineage>
</organism>
<gene>
    <name evidence="1" type="ORF">BD410DRAFT_306879</name>
</gene>
<name>A0A4Y7Q1P0_9AGAM</name>
<dbReference type="AlphaFoldDB" id="A0A4Y7Q1P0"/>
<protein>
    <submittedName>
        <fullName evidence="1">Uncharacterized protein</fullName>
    </submittedName>
</protein>
<sequence length="112" mass="12659">MSCCDGELWQAIRMGKRKVDRNRRPYSKRTMLGNITNKTLSHYECSITHHRHIVSTPPCIVTNPAIITTNVGALSVLLFQTRSLSAFLAAQTGVKDFSLAQPFHQRVFRPDC</sequence>
<proteinExistence type="predicted"/>
<evidence type="ECO:0000313" key="2">
    <source>
        <dbReference type="Proteomes" id="UP000294933"/>
    </source>
</evidence>
<accession>A0A4Y7Q1P0</accession>
<dbReference type="EMBL" id="ML170182">
    <property type="protein sequence ID" value="TDL21158.1"/>
    <property type="molecule type" value="Genomic_DNA"/>
</dbReference>